<reference evidence="1 2" key="1">
    <citation type="submission" date="2015-12" db="EMBL/GenBank/DDBJ databases">
        <title>Draft genome sequence of Moniliophthora roreri, the causal agent of frosty pod rot of cacao.</title>
        <authorList>
            <person name="Aime M.C."/>
            <person name="Diaz-Valderrama J.R."/>
            <person name="Kijpornyongpan T."/>
            <person name="Phillips-Mora W."/>
        </authorList>
    </citation>
    <scope>NUCLEOTIDE SEQUENCE [LARGE SCALE GENOMIC DNA]</scope>
    <source>
        <strain evidence="1 2">MCA 2952</strain>
    </source>
</reference>
<proteinExistence type="predicted"/>
<dbReference type="AlphaFoldDB" id="A0A0W0G4Y2"/>
<evidence type="ECO:0000313" key="2">
    <source>
        <dbReference type="Proteomes" id="UP000054988"/>
    </source>
</evidence>
<dbReference type="Proteomes" id="UP000054988">
    <property type="component" value="Unassembled WGS sequence"/>
</dbReference>
<organism evidence="1 2">
    <name type="scientific">Moniliophthora roreri</name>
    <name type="common">Frosty pod rot fungus</name>
    <name type="synonym">Monilia roreri</name>
    <dbReference type="NCBI Taxonomy" id="221103"/>
    <lineage>
        <taxon>Eukaryota</taxon>
        <taxon>Fungi</taxon>
        <taxon>Dikarya</taxon>
        <taxon>Basidiomycota</taxon>
        <taxon>Agaricomycotina</taxon>
        <taxon>Agaricomycetes</taxon>
        <taxon>Agaricomycetidae</taxon>
        <taxon>Agaricales</taxon>
        <taxon>Marasmiineae</taxon>
        <taxon>Marasmiaceae</taxon>
        <taxon>Moniliophthora</taxon>
    </lineage>
</organism>
<protein>
    <submittedName>
        <fullName evidence="1">Uncharacterized protein</fullName>
    </submittedName>
</protein>
<accession>A0A0W0G4Y2</accession>
<dbReference type="EMBL" id="LATX01001127">
    <property type="protein sequence ID" value="KTB43634.1"/>
    <property type="molecule type" value="Genomic_DNA"/>
</dbReference>
<name>A0A0W0G4Y2_MONRR</name>
<sequence>MSMFPGAQGFHISGGQFNAAGHDVIHNYSVNPLQDLWQAIKGIGASHNSGAMLSTSLCSSRHST</sequence>
<evidence type="ECO:0000313" key="1">
    <source>
        <dbReference type="EMBL" id="KTB43634.1"/>
    </source>
</evidence>
<comment type="caution">
    <text evidence="1">The sequence shown here is derived from an EMBL/GenBank/DDBJ whole genome shotgun (WGS) entry which is preliminary data.</text>
</comment>
<gene>
    <name evidence="1" type="ORF">WG66_3814</name>
</gene>